<reference evidence="1" key="1">
    <citation type="submission" date="2012-04" db="EMBL/GenBank/DDBJ databases">
        <title>The Genome Sequence of Fusarium oxysporum melonis.</title>
        <authorList>
            <consortium name="The Broad Institute Genome Sequencing Platform"/>
            <person name="Ma L.-J."/>
            <person name="Gale L.R."/>
            <person name="Schwartz D.C."/>
            <person name="Zhou S."/>
            <person name="Corby-Kistler H."/>
            <person name="Young S.K."/>
            <person name="Zeng Q."/>
            <person name="Gargeya S."/>
            <person name="Fitzgerald M."/>
            <person name="Haas B."/>
            <person name="Abouelleil A."/>
            <person name="Alvarado L."/>
            <person name="Arachchi H.M."/>
            <person name="Berlin A."/>
            <person name="Brown A."/>
            <person name="Chapman S.B."/>
            <person name="Chen Z."/>
            <person name="Dunbar C."/>
            <person name="Freedman E."/>
            <person name="Gearin G."/>
            <person name="Goldberg J."/>
            <person name="Griggs A."/>
            <person name="Gujja S."/>
            <person name="Heiman D."/>
            <person name="Howarth C."/>
            <person name="Larson L."/>
            <person name="Lui A."/>
            <person name="MacDonald P.J.P."/>
            <person name="Montmayeur A."/>
            <person name="Murphy C."/>
            <person name="Neiman D."/>
            <person name="Pearson M."/>
            <person name="Priest M."/>
            <person name="Roberts A."/>
            <person name="Saif S."/>
            <person name="Shea T."/>
            <person name="Shenoy N."/>
            <person name="Sisk P."/>
            <person name="Stolte C."/>
            <person name="Sykes S."/>
            <person name="Wortman J."/>
            <person name="Nusbaum C."/>
            <person name="Birren B."/>
        </authorList>
    </citation>
    <scope>NUCLEOTIDE SEQUENCE</scope>
    <source>
        <strain evidence="1">26406</strain>
    </source>
</reference>
<reference evidence="1" key="2">
    <citation type="submission" date="2012-05" db="EMBL/GenBank/DDBJ databases">
        <title>Annotation of the Genome Sequence of Fusarium oxysporum f. sp. melonis 26406.</title>
        <authorList>
            <consortium name="The Broad Institute Genomics Platform"/>
            <person name="Ma L.-J."/>
            <person name="Corby-Kistler H."/>
            <person name="Broz K."/>
            <person name="Gale L.R."/>
            <person name="Jonkers W."/>
            <person name="O'Donnell K."/>
            <person name="Ploetz R."/>
            <person name="Steinberg C."/>
            <person name="Schwartz D.C."/>
            <person name="VanEtten H."/>
            <person name="Zhou S."/>
            <person name="Young S.K."/>
            <person name="Zeng Q."/>
            <person name="Gargeya S."/>
            <person name="Fitzgerald M."/>
            <person name="Abouelleil A."/>
            <person name="Alvarado L."/>
            <person name="Chapman S.B."/>
            <person name="Gainer-Dewar J."/>
            <person name="Goldberg J."/>
            <person name="Griggs A."/>
            <person name="Gujja S."/>
            <person name="Hansen M."/>
            <person name="Howarth C."/>
            <person name="Imamovic A."/>
            <person name="Ireland A."/>
            <person name="Larimer J."/>
            <person name="McCowan C."/>
            <person name="Murphy C."/>
            <person name="Pearson M."/>
            <person name="Poon T.W."/>
            <person name="Priest M."/>
            <person name="Roberts A."/>
            <person name="Saif S."/>
            <person name="Shea T."/>
            <person name="Sykes S."/>
            <person name="Wortman J."/>
            <person name="Nusbaum C."/>
            <person name="Birren B."/>
        </authorList>
    </citation>
    <scope>NUCLEOTIDE SEQUENCE</scope>
    <source>
        <strain evidence="1">26406</strain>
    </source>
</reference>
<dbReference type="VEuPathDB" id="FungiDB:FOMG_04393"/>
<name>X0AR21_FUSOX</name>
<protein>
    <submittedName>
        <fullName evidence="1">Uncharacterized protein</fullName>
    </submittedName>
</protein>
<sequence length="39" mass="4116">MGSESKDMQDPVASWLPAASTPTTVDQCFCTVDLTAVDP</sequence>
<organism evidence="1">
    <name type="scientific">Fusarium oxysporum f. sp. melonis 26406</name>
    <dbReference type="NCBI Taxonomy" id="1089452"/>
    <lineage>
        <taxon>Eukaryota</taxon>
        <taxon>Fungi</taxon>
        <taxon>Dikarya</taxon>
        <taxon>Ascomycota</taxon>
        <taxon>Pezizomycotina</taxon>
        <taxon>Sordariomycetes</taxon>
        <taxon>Hypocreomycetidae</taxon>
        <taxon>Hypocreales</taxon>
        <taxon>Nectriaceae</taxon>
        <taxon>Fusarium</taxon>
        <taxon>Fusarium oxysporum species complex</taxon>
    </lineage>
</organism>
<dbReference type="EMBL" id="JH659330">
    <property type="protein sequence ID" value="EXK46185.1"/>
    <property type="molecule type" value="Genomic_DNA"/>
</dbReference>
<dbReference type="HOGENOM" id="CLU_3320095_0_0_1"/>
<evidence type="ECO:0000313" key="1">
    <source>
        <dbReference type="EMBL" id="EXK46185.1"/>
    </source>
</evidence>
<dbReference type="Proteomes" id="UP000030703">
    <property type="component" value="Unassembled WGS sequence"/>
</dbReference>
<dbReference type="AlphaFoldDB" id="X0AR21"/>
<accession>X0AR21</accession>
<proteinExistence type="predicted"/>
<gene>
    <name evidence="1" type="ORF">FOMG_04393</name>
</gene>